<evidence type="ECO:0000313" key="3">
    <source>
        <dbReference type="WBParaSite" id="jg15167"/>
    </source>
</evidence>
<feature type="region of interest" description="Disordered" evidence="1">
    <location>
        <begin position="80"/>
        <end position="120"/>
    </location>
</feature>
<sequence>MRLRPRIFFDEKKQLDDELPNDVLSASNEKLMGKDPSKSSPRSKSITIVLSTPNKLERISGDIITNGKIKQEVDMATANCKSRKQSCSDHSERKVSKRERQKSCTSTAKAREKKRHKEEERLRQFQRNKKSHSCCRGIFATVLGRVSRVNQSCRNPLLILLHLS</sequence>
<evidence type="ECO:0000313" key="2">
    <source>
        <dbReference type="Proteomes" id="UP000887574"/>
    </source>
</evidence>
<dbReference type="AlphaFoldDB" id="A0A915D3G8"/>
<reference evidence="3" key="1">
    <citation type="submission" date="2022-11" db="UniProtKB">
        <authorList>
            <consortium name="WormBaseParasite"/>
        </authorList>
    </citation>
    <scope>IDENTIFICATION</scope>
</reference>
<evidence type="ECO:0000256" key="1">
    <source>
        <dbReference type="SAM" id="MobiDB-lite"/>
    </source>
</evidence>
<protein>
    <submittedName>
        <fullName evidence="3">Uncharacterized protein</fullName>
    </submittedName>
</protein>
<feature type="region of interest" description="Disordered" evidence="1">
    <location>
        <begin position="20"/>
        <end position="45"/>
    </location>
</feature>
<accession>A0A915D3G8</accession>
<dbReference type="WBParaSite" id="jg15167">
    <property type="protein sequence ID" value="jg15167"/>
    <property type="gene ID" value="jg15167"/>
</dbReference>
<proteinExistence type="predicted"/>
<organism evidence="2 3">
    <name type="scientific">Ditylenchus dipsaci</name>
    <dbReference type="NCBI Taxonomy" id="166011"/>
    <lineage>
        <taxon>Eukaryota</taxon>
        <taxon>Metazoa</taxon>
        <taxon>Ecdysozoa</taxon>
        <taxon>Nematoda</taxon>
        <taxon>Chromadorea</taxon>
        <taxon>Rhabditida</taxon>
        <taxon>Tylenchina</taxon>
        <taxon>Tylenchomorpha</taxon>
        <taxon>Sphaerularioidea</taxon>
        <taxon>Anguinidae</taxon>
        <taxon>Anguininae</taxon>
        <taxon>Ditylenchus</taxon>
    </lineage>
</organism>
<keyword evidence="2" id="KW-1185">Reference proteome</keyword>
<dbReference type="Proteomes" id="UP000887574">
    <property type="component" value="Unplaced"/>
</dbReference>
<name>A0A915D3G8_9BILA</name>